<accession>A0A5T6J8A3</accession>
<dbReference type="EMBL" id="AAGCYI010000066">
    <property type="protein sequence ID" value="EBM5456628.1"/>
    <property type="molecule type" value="Genomic_DNA"/>
</dbReference>
<reference evidence="1" key="1">
    <citation type="submission" date="2018-08" db="EMBL/GenBank/DDBJ databases">
        <authorList>
            <consortium name="PulseNet: The National Subtyping Network for Foodborne Disease Surveillance"/>
            <person name="Tarr C.L."/>
            <person name="Trees E."/>
            <person name="Katz L.S."/>
            <person name="Carleton-Romer H.A."/>
            <person name="Stroika S."/>
            <person name="Kucerova Z."/>
            <person name="Roache K.F."/>
            <person name="Sabol A.L."/>
            <person name="Besser J."/>
            <person name="Gerner-Smidt P."/>
        </authorList>
    </citation>
    <scope>NUCLEOTIDE SEQUENCE</scope>
    <source>
        <strain evidence="1">PNUSAS051244</strain>
    </source>
</reference>
<gene>
    <name evidence="1" type="ORF">D1D85_23935</name>
</gene>
<dbReference type="AlphaFoldDB" id="A0A5T6J8A3"/>
<evidence type="ECO:0000313" key="1">
    <source>
        <dbReference type="EMBL" id="EBM5456628.1"/>
    </source>
</evidence>
<proteinExistence type="predicted"/>
<name>A0A5T6J8A3_SALER</name>
<protein>
    <submittedName>
        <fullName evidence="1">Uncharacterized protein</fullName>
    </submittedName>
</protein>
<organism evidence="1">
    <name type="scientific">Salmonella enterica</name>
    <name type="common">Salmonella choleraesuis</name>
    <dbReference type="NCBI Taxonomy" id="28901"/>
    <lineage>
        <taxon>Bacteria</taxon>
        <taxon>Pseudomonadati</taxon>
        <taxon>Pseudomonadota</taxon>
        <taxon>Gammaproteobacteria</taxon>
        <taxon>Enterobacterales</taxon>
        <taxon>Enterobacteriaceae</taxon>
        <taxon>Salmonella</taxon>
    </lineage>
</organism>
<comment type="caution">
    <text evidence="1">The sequence shown here is derived from an EMBL/GenBank/DDBJ whole genome shotgun (WGS) entry which is preliminary data.</text>
</comment>
<sequence>MSKHRKNKFEKKLYRTVNTTTYNVPHLHGGEYRWDRSKNKIANSELSRFLPMSGKTKRGLDYTPLFMFLLSKTGEKWDQVYSEAIRRLDKPDPIFWIVALHEKDKRNFVRCGESSYYNGLYVDEDGYLKKVSPDLKASDIPVLCNCCTYTFNGKKE</sequence>